<keyword evidence="2" id="KW-1185">Reference proteome</keyword>
<protein>
    <recommendedName>
        <fullName evidence="3">Tetratricopeptide repeat protein</fullName>
    </recommendedName>
</protein>
<gene>
    <name evidence="1" type="ORF">Q0590_28250</name>
</gene>
<dbReference type="RefSeq" id="WP_302041008.1">
    <property type="nucleotide sequence ID" value="NZ_JAUKPO010000027.1"/>
</dbReference>
<comment type="caution">
    <text evidence="1">The sequence shown here is derived from an EMBL/GenBank/DDBJ whole genome shotgun (WGS) entry which is preliminary data.</text>
</comment>
<name>A0ABT8RHD4_9BACT</name>
<accession>A0ABT8RHD4</accession>
<dbReference type="InterPro" id="IPR011990">
    <property type="entry name" value="TPR-like_helical_dom_sf"/>
</dbReference>
<dbReference type="Gene3D" id="1.25.40.10">
    <property type="entry name" value="Tetratricopeptide repeat domain"/>
    <property type="match status" value="1"/>
</dbReference>
<evidence type="ECO:0000313" key="2">
    <source>
        <dbReference type="Proteomes" id="UP001168528"/>
    </source>
</evidence>
<evidence type="ECO:0000313" key="1">
    <source>
        <dbReference type="EMBL" id="MDO1450205.1"/>
    </source>
</evidence>
<evidence type="ECO:0008006" key="3">
    <source>
        <dbReference type="Google" id="ProtNLM"/>
    </source>
</evidence>
<proteinExistence type="predicted"/>
<dbReference type="EMBL" id="JAUKPO010000027">
    <property type="protein sequence ID" value="MDO1450205.1"/>
    <property type="molecule type" value="Genomic_DNA"/>
</dbReference>
<dbReference type="Proteomes" id="UP001168528">
    <property type="component" value="Unassembled WGS sequence"/>
</dbReference>
<sequence length="400" mass="45203">MIDTFYRVESSEGGQTDDLFIRLTSPFVDEISYCEGLNSDFKKLLDVFKEASTSKEHKAEFKEIDKEIVNGWSPSNLPKGSVQELTSSLFRNFNEFISRISDWEGNLVVYLSPAQIELDKINAWIQWIEQALQLSIPHRIRFMVIDFKEESKMEELAKSKKVFTLSPNLQMDAALDELSQAGDPNDPGTQFRRAFVQLTQAIGKRDILTMKKYGTKALEIAQANQWPHMKAVVHMALGSAYLGFKNNKQALDEYEAAYQASLKAYETGEKEYQGCGPVAITALFSKGTVFLSEKNYTNAIPVYLTAKNLAIKISENAKKLPEKIEDGQYSQMEAWRLLGYCLAQTKAPDIEIFSAYFASLVISEGLPKEQRENMATAETKAELQKLSEKLGNKISIQFLL</sequence>
<organism evidence="1 2">
    <name type="scientific">Rhodocytophaga aerolata</name>
    <dbReference type="NCBI Taxonomy" id="455078"/>
    <lineage>
        <taxon>Bacteria</taxon>
        <taxon>Pseudomonadati</taxon>
        <taxon>Bacteroidota</taxon>
        <taxon>Cytophagia</taxon>
        <taxon>Cytophagales</taxon>
        <taxon>Rhodocytophagaceae</taxon>
        <taxon>Rhodocytophaga</taxon>
    </lineage>
</organism>
<dbReference type="SUPFAM" id="SSF48452">
    <property type="entry name" value="TPR-like"/>
    <property type="match status" value="1"/>
</dbReference>
<reference evidence="1" key="1">
    <citation type="submission" date="2023-07" db="EMBL/GenBank/DDBJ databases">
        <title>The genome sequence of Rhodocytophaga aerolata KACC 12507.</title>
        <authorList>
            <person name="Zhang X."/>
        </authorList>
    </citation>
    <scope>NUCLEOTIDE SEQUENCE</scope>
    <source>
        <strain evidence="1">KACC 12507</strain>
    </source>
</reference>